<accession>A0ABT6F5P0</accession>
<comment type="similarity">
    <text evidence="3">Belongs to the Nudix hydrolase family. NudK subfamily.</text>
</comment>
<gene>
    <name evidence="10" type="ORF">PZE19_03770</name>
</gene>
<dbReference type="Proteomes" id="UP001216907">
    <property type="component" value="Unassembled WGS sequence"/>
</dbReference>
<dbReference type="InterPro" id="IPR015797">
    <property type="entry name" value="NUDIX_hydrolase-like_dom_sf"/>
</dbReference>
<comment type="catalytic activity">
    <reaction evidence="1">
        <text>GDP-alpha-D-mannose + H2O = alpha-D-mannose 1-phosphate + GMP + 2 H(+)</text>
        <dbReference type="Rhea" id="RHEA:27978"/>
        <dbReference type="ChEBI" id="CHEBI:15377"/>
        <dbReference type="ChEBI" id="CHEBI:15378"/>
        <dbReference type="ChEBI" id="CHEBI:57527"/>
        <dbReference type="ChEBI" id="CHEBI:58115"/>
        <dbReference type="ChEBI" id="CHEBI:58409"/>
    </reaction>
</comment>
<comment type="cofactor">
    <cofactor evidence="2">
        <name>Mg(2+)</name>
        <dbReference type="ChEBI" id="CHEBI:18420"/>
    </cofactor>
</comment>
<dbReference type="GO" id="GO:0016787">
    <property type="term" value="F:hydrolase activity"/>
    <property type="evidence" value="ECO:0007669"/>
    <property type="project" value="UniProtKB-KW"/>
</dbReference>
<keyword evidence="5 8" id="KW-0378">Hydrolase</keyword>
<dbReference type="PANTHER" id="PTHR11839:SF18">
    <property type="entry name" value="NUDIX HYDROLASE DOMAIN-CONTAINING PROTEIN"/>
    <property type="match status" value="1"/>
</dbReference>
<dbReference type="RefSeq" id="WP_277859234.1">
    <property type="nucleotide sequence ID" value="NZ_JARRAG010000001.1"/>
</dbReference>
<evidence type="ECO:0000256" key="6">
    <source>
        <dbReference type="ARBA" id="ARBA00032162"/>
    </source>
</evidence>
<dbReference type="CDD" id="cd03424">
    <property type="entry name" value="NUDIX_ADPRase_Nudt5_UGPPase_Nudt14"/>
    <property type="match status" value="1"/>
</dbReference>
<evidence type="ECO:0000256" key="5">
    <source>
        <dbReference type="ARBA" id="ARBA00022801"/>
    </source>
</evidence>
<evidence type="ECO:0000259" key="9">
    <source>
        <dbReference type="PROSITE" id="PS51462"/>
    </source>
</evidence>
<protein>
    <recommendedName>
        <fullName evidence="4">GDP-mannose pyrophosphatase</fullName>
    </recommendedName>
    <alternativeName>
        <fullName evidence="6">GDP-mannose hydrolase</fullName>
    </alternativeName>
    <alternativeName>
        <fullName evidence="7">GDPMK</fullName>
    </alternativeName>
</protein>
<sequence>MPADDEPLPPRRVIYRGVKLDLAVQPVRLIDGGLAEREVVLHRGAVALVPMVDADHVCLVYNYRHAIGETLLEVPAGTLDEGETPDQTAPRELAEETGFRAGRITFLRWWHVTPGVMTERMFLYLCEDLTPGPTDHQPDERLETKIVPWSEAVAMVHDGRIRDAKSMLSILFCDQLRRGPKPGA</sequence>
<dbReference type="PROSITE" id="PS51462">
    <property type="entry name" value="NUDIX"/>
    <property type="match status" value="1"/>
</dbReference>
<evidence type="ECO:0000256" key="7">
    <source>
        <dbReference type="ARBA" id="ARBA00032272"/>
    </source>
</evidence>
<proteinExistence type="inferred from homology"/>
<dbReference type="Gene3D" id="3.90.79.10">
    <property type="entry name" value="Nucleoside Triphosphate Pyrophosphohydrolase"/>
    <property type="match status" value="1"/>
</dbReference>
<evidence type="ECO:0000313" key="10">
    <source>
        <dbReference type="EMBL" id="MDG3002874.1"/>
    </source>
</evidence>
<keyword evidence="11" id="KW-1185">Reference proteome</keyword>
<evidence type="ECO:0000256" key="1">
    <source>
        <dbReference type="ARBA" id="ARBA00000847"/>
    </source>
</evidence>
<dbReference type="EMBL" id="JARRAG010000001">
    <property type="protein sequence ID" value="MDG3002874.1"/>
    <property type="molecule type" value="Genomic_DNA"/>
</dbReference>
<evidence type="ECO:0000313" key="11">
    <source>
        <dbReference type="Proteomes" id="UP001216907"/>
    </source>
</evidence>
<dbReference type="InterPro" id="IPR020476">
    <property type="entry name" value="Nudix_hydrolase"/>
</dbReference>
<name>A0ABT6F5P0_9BACT</name>
<dbReference type="PROSITE" id="PS00893">
    <property type="entry name" value="NUDIX_BOX"/>
    <property type="match status" value="1"/>
</dbReference>
<dbReference type="Pfam" id="PF00293">
    <property type="entry name" value="NUDIX"/>
    <property type="match status" value="1"/>
</dbReference>
<dbReference type="PANTHER" id="PTHR11839">
    <property type="entry name" value="UDP/ADP-SUGAR PYROPHOSPHATASE"/>
    <property type="match status" value="1"/>
</dbReference>
<dbReference type="SUPFAM" id="SSF55811">
    <property type="entry name" value="Nudix"/>
    <property type="match status" value="1"/>
</dbReference>
<dbReference type="InterPro" id="IPR020084">
    <property type="entry name" value="NUDIX_hydrolase_CS"/>
</dbReference>
<evidence type="ECO:0000256" key="3">
    <source>
        <dbReference type="ARBA" id="ARBA00007275"/>
    </source>
</evidence>
<evidence type="ECO:0000256" key="8">
    <source>
        <dbReference type="RuleBase" id="RU003476"/>
    </source>
</evidence>
<evidence type="ECO:0000256" key="4">
    <source>
        <dbReference type="ARBA" id="ARBA00016377"/>
    </source>
</evidence>
<comment type="caution">
    <text evidence="10">The sequence shown here is derived from an EMBL/GenBank/DDBJ whole genome shotgun (WGS) entry which is preliminary data.</text>
</comment>
<dbReference type="InterPro" id="IPR000086">
    <property type="entry name" value="NUDIX_hydrolase_dom"/>
</dbReference>
<organism evidence="10 11">
    <name type="scientific">Paludisphaera mucosa</name>
    <dbReference type="NCBI Taxonomy" id="3030827"/>
    <lineage>
        <taxon>Bacteria</taxon>
        <taxon>Pseudomonadati</taxon>
        <taxon>Planctomycetota</taxon>
        <taxon>Planctomycetia</taxon>
        <taxon>Isosphaerales</taxon>
        <taxon>Isosphaeraceae</taxon>
        <taxon>Paludisphaera</taxon>
    </lineage>
</organism>
<dbReference type="PRINTS" id="PR00502">
    <property type="entry name" value="NUDIXFAMILY"/>
</dbReference>
<reference evidence="10 11" key="1">
    <citation type="submission" date="2023-03" db="EMBL/GenBank/DDBJ databases">
        <title>Paludisphaera mucosa sp. nov. a novel planctomycete from northern fen.</title>
        <authorList>
            <person name="Ivanova A."/>
        </authorList>
    </citation>
    <scope>NUCLEOTIDE SEQUENCE [LARGE SCALE GENOMIC DNA]</scope>
    <source>
        <strain evidence="10 11">Pla2</strain>
    </source>
</reference>
<evidence type="ECO:0000256" key="2">
    <source>
        <dbReference type="ARBA" id="ARBA00001946"/>
    </source>
</evidence>
<feature type="domain" description="Nudix hydrolase" evidence="9">
    <location>
        <begin position="41"/>
        <end position="169"/>
    </location>
</feature>